<evidence type="ECO:0000313" key="1">
    <source>
        <dbReference type="EMBL" id="CAD5114557.1"/>
    </source>
</evidence>
<gene>
    <name evidence="1" type="ORF">DGYR_LOCUS3385</name>
</gene>
<keyword evidence="2" id="KW-1185">Reference proteome</keyword>
<protein>
    <submittedName>
        <fullName evidence="1">Uncharacterized protein</fullName>
    </submittedName>
</protein>
<evidence type="ECO:0000313" key="2">
    <source>
        <dbReference type="Proteomes" id="UP000549394"/>
    </source>
</evidence>
<accession>A0A7I8VH15</accession>
<dbReference type="EMBL" id="CAJFCJ010000005">
    <property type="protein sequence ID" value="CAD5114557.1"/>
    <property type="molecule type" value="Genomic_DNA"/>
</dbReference>
<organism evidence="1 2">
    <name type="scientific">Dimorphilus gyrociliatus</name>
    <dbReference type="NCBI Taxonomy" id="2664684"/>
    <lineage>
        <taxon>Eukaryota</taxon>
        <taxon>Metazoa</taxon>
        <taxon>Spiralia</taxon>
        <taxon>Lophotrochozoa</taxon>
        <taxon>Annelida</taxon>
        <taxon>Polychaeta</taxon>
        <taxon>Polychaeta incertae sedis</taxon>
        <taxon>Dinophilidae</taxon>
        <taxon>Dimorphilus</taxon>
    </lineage>
</organism>
<dbReference type="AlphaFoldDB" id="A0A7I8VH15"/>
<reference evidence="1 2" key="1">
    <citation type="submission" date="2020-08" db="EMBL/GenBank/DDBJ databases">
        <authorList>
            <person name="Hejnol A."/>
        </authorList>
    </citation>
    <scope>NUCLEOTIDE SEQUENCE [LARGE SCALE GENOMIC DNA]</scope>
</reference>
<name>A0A7I8VH15_9ANNE</name>
<sequence>MENETVSNEVEITTIGSFIISKPSNLRKRDFDLSSVLKKHGLDKSFVLNIKNKTESNYIELLTASKRELEKLDDFVANLMNGIKKHEYNTEKKIARFYHNKRLKLIRLLNEVKHINEFSRRCKNKAFQEELSKMADKIKYSIKYTCSKHLTYEKNEVNDLDIGCVSLPDFESPLKSYEICTNDELTSIISSSRGFYGLFATGEILCVNSNDLICSKENSVANILVTSDEQLCYVVKDGNTSVTLTILSSHYHIFESFTIYSDTRPCTFSQFGVFKDVIFLTTKNQVRCYEKNDMVHWVEWSLLDSKPVVLETKDCNAYVASEDYVMIINSIDKTTTTLTSKRCVENISIARDIVGKINDDCVILIMEQIIHVVDPVRETDKTYHMETLFPGEQLRTYRILGKQVIFCLTSKTDRMKLSFRHYPLNPND</sequence>
<comment type="caution">
    <text evidence="1">The sequence shown here is derived from an EMBL/GenBank/DDBJ whole genome shotgun (WGS) entry which is preliminary data.</text>
</comment>
<proteinExistence type="predicted"/>
<dbReference type="Proteomes" id="UP000549394">
    <property type="component" value="Unassembled WGS sequence"/>
</dbReference>